<dbReference type="InterPro" id="IPR027304">
    <property type="entry name" value="Trigger_fact/SurA_dom_sf"/>
</dbReference>
<protein>
    <submittedName>
        <fullName evidence="2">Peptidyl-prolyl cis-trans isomerase SurA</fullName>
    </submittedName>
</protein>
<dbReference type="Pfam" id="PF13145">
    <property type="entry name" value="Rotamase_2"/>
    <property type="match status" value="1"/>
</dbReference>
<reference evidence="2 3" key="1">
    <citation type="submission" date="2019-02" db="EMBL/GenBank/DDBJ databases">
        <title>Sequencing the genomes of 1000 actinobacteria strains.</title>
        <authorList>
            <person name="Klenk H.-P."/>
        </authorList>
    </citation>
    <scope>NUCLEOTIDE SEQUENCE [LARGE SCALE GENOMIC DNA]</scope>
    <source>
        <strain evidence="2 3">DSM 44509</strain>
    </source>
</reference>
<dbReference type="PANTHER" id="PTHR47245:SF2">
    <property type="entry name" value="PEPTIDYL-PROLYL CIS-TRANS ISOMERASE HP_0175-RELATED"/>
    <property type="match status" value="1"/>
</dbReference>
<name>A0A4Q7YB70_9ACTN</name>
<dbReference type="Gene3D" id="1.10.4030.10">
    <property type="entry name" value="Porin chaperone SurA, peptide-binding domain"/>
    <property type="match status" value="1"/>
</dbReference>
<evidence type="ECO:0000259" key="1">
    <source>
        <dbReference type="Pfam" id="PF13145"/>
    </source>
</evidence>
<dbReference type="InterPro" id="IPR050245">
    <property type="entry name" value="PrsA_foldase"/>
</dbReference>
<gene>
    <name evidence="2" type="ORF">BKA19_4230</name>
</gene>
<proteinExistence type="predicted"/>
<evidence type="ECO:0000313" key="2">
    <source>
        <dbReference type="EMBL" id="RZU34462.1"/>
    </source>
</evidence>
<sequence length="345" mass="36850">MVWESPGVLMRRAARARAAVLLVAVALPVLVGCRSAPAVAAYVGDEQITVTELEAAVTERLDDERIAAFAEGRRDEFTRRVLDGLVARQVHAAAAERYGVSVGDREVRDRIDALLAGDDPEAVFAQLAEQGIGRADVQETVRQQLLRRELAEAEGEAGALDAAALRQRYDEVREELAEVEFGYITVPDQPTADALVADLSADPARYAELAAPFAGPYTLAELQRQPAEELPPAFAERQGTTPPGTAFTVPVPEAGGVVVGFLGDTVYPTFEEIRPQLEEEAAGQVEAVGAELVDDVREDLDVTVNPRYGVLRDGRLVPGEDGVVDLLEEPAAAEQPPAPEGGPAD</sequence>
<accession>A0A4Q7YB70</accession>
<keyword evidence="3" id="KW-1185">Reference proteome</keyword>
<keyword evidence="2" id="KW-0413">Isomerase</keyword>
<dbReference type="Proteomes" id="UP000292507">
    <property type="component" value="Unassembled WGS sequence"/>
</dbReference>
<dbReference type="Pfam" id="PF13624">
    <property type="entry name" value="SurA_N_3"/>
    <property type="match status" value="1"/>
</dbReference>
<dbReference type="GO" id="GO:0003755">
    <property type="term" value="F:peptidyl-prolyl cis-trans isomerase activity"/>
    <property type="evidence" value="ECO:0007669"/>
    <property type="project" value="InterPro"/>
</dbReference>
<dbReference type="RefSeq" id="WP_211295517.1">
    <property type="nucleotide sequence ID" value="NZ_POQT01000017.1"/>
</dbReference>
<comment type="caution">
    <text evidence="2">The sequence shown here is derived from an EMBL/GenBank/DDBJ whole genome shotgun (WGS) entry which is preliminary data.</text>
</comment>
<organism evidence="2 3">
    <name type="scientific">Blastococcus saxobsidens</name>
    <dbReference type="NCBI Taxonomy" id="138336"/>
    <lineage>
        <taxon>Bacteria</taxon>
        <taxon>Bacillati</taxon>
        <taxon>Actinomycetota</taxon>
        <taxon>Actinomycetes</taxon>
        <taxon>Geodermatophilales</taxon>
        <taxon>Geodermatophilaceae</taxon>
        <taxon>Blastococcus</taxon>
    </lineage>
</organism>
<dbReference type="PANTHER" id="PTHR47245">
    <property type="entry name" value="PEPTIDYLPROLYL ISOMERASE"/>
    <property type="match status" value="1"/>
</dbReference>
<evidence type="ECO:0000313" key="3">
    <source>
        <dbReference type="Proteomes" id="UP000292507"/>
    </source>
</evidence>
<dbReference type="AlphaFoldDB" id="A0A4Q7YB70"/>
<feature type="domain" description="PpiC" evidence="1">
    <location>
        <begin position="161"/>
        <end position="275"/>
    </location>
</feature>
<dbReference type="InterPro" id="IPR000297">
    <property type="entry name" value="PPIase_PpiC"/>
</dbReference>
<dbReference type="EMBL" id="SHKV01000001">
    <property type="protein sequence ID" value="RZU34462.1"/>
    <property type="molecule type" value="Genomic_DNA"/>
</dbReference>
<dbReference type="SUPFAM" id="SSF109998">
    <property type="entry name" value="Triger factor/SurA peptide-binding domain-like"/>
    <property type="match status" value="1"/>
</dbReference>